<protein>
    <submittedName>
        <fullName evidence="1">Uncharacterized protein</fullName>
    </submittedName>
</protein>
<proteinExistence type="predicted"/>
<dbReference type="Proteomes" id="UP000184383">
    <property type="component" value="Unassembled WGS sequence"/>
</dbReference>
<dbReference type="AlphaFoldDB" id="A0A1L9S1A5"/>
<dbReference type="GeneID" id="63748285"/>
<accession>A0A1L9S1A5</accession>
<dbReference type="STRING" id="1073089.A0A1L9S1A5"/>
<evidence type="ECO:0000313" key="1">
    <source>
        <dbReference type="EMBL" id="OJJ40913.1"/>
    </source>
</evidence>
<keyword evidence="2" id="KW-1185">Reference proteome</keyword>
<gene>
    <name evidence="1" type="ORF">ASPWEDRAFT_23045</name>
</gene>
<dbReference type="RefSeq" id="XP_040694589.1">
    <property type="nucleotide sequence ID" value="XM_040832437.1"/>
</dbReference>
<dbReference type="VEuPathDB" id="FungiDB:ASPWEDRAFT_23045"/>
<organism evidence="1 2">
    <name type="scientific">Aspergillus wentii DTO 134E9</name>
    <dbReference type="NCBI Taxonomy" id="1073089"/>
    <lineage>
        <taxon>Eukaryota</taxon>
        <taxon>Fungi</taxon>
        <taxon>Dikarya</taxon>
        <taxon>Ascomycota</taxon>
        <taxon>Pezizomycotina</taxon>
        <taxon>Eurotiomycetes</taxon>
        <taxon>Eurotiomycetidae</taxon>
        <taxon>Eurotiales</taxon>
        <taxon>Aspergillaceae</taxon>
        <taxon>Aspergillus</taxon>
        <taxon>Aspergillus subgen. Cremei</taxon>
    </lineage>
</organism>
<evidence type="ECO:0000313" key="2">
    <source>
        <dbReference type="Proteomes" id="UP000184383"/>
    </source>
</evidence>
<name>A0A1L9S1A5_ASPWE</name>
<reference evidence="2" key="1">
    <citation type="journal article" date="2017" name="Genome Biol.">
        <title>Comparative genomics reveals high biological diversity and specific adaptations in the industrially and medically important fungal genus Aspergillus.</title>
        <authorList>
            <person name="de Vries R.P."/>
            <person name="Riley R."/>
            <person name="Wiebenga A."/>
            <person name="Aguilar-Osorio G."/>
            <person name="Amillis S."/>
            <person name="Uchima C.A."/>
            <person name="Anderluh G."/>
            <person name="Asadollahi M."/>
            <person name="Askin M."/>
            <person name="Barry K."/>
            <person name="Battaglia E."/>
            <person name="Bayram O."/>
            <person name="Benocci T."/>
            <person name="Braus-Stromeyer S.A."/>
            <person name="Caldana C."/>
            <person name="Canovas D."/>
            <person name="Cerqueira G.C."/>
            <person name="Chen F."/>
            <person name="Chen W."/>
            <person name="Choi C."/>
            <person name="Clum A."/>
            <person name="Dos Santos R.A."/>
            <person name="Damasio A.R."/>
            <person name="Diallinas G."/>
            <person name="Emri T."/>
            <person name="Fekete E."/>
            <person name="Flipphi M."/>
            <person name="Freyberg S."/>
            <person name="Gallo A."/>
            <person name="Gournas C."/>
            <person name="Habgood R."/>
            <person name="Hainaut M."/>
            <person name="Harispe M.L."/>
            <person name="Henrissat B."/>
            <person name="Hilden K.S."/>
            <person name="Hope R."/>
            <person name="Hossain A."/>
            <person name="Karabika E."/>
            <person name="Karaffa L."/>
            <person name="Karanyi Z."/>
            <person name="Krasevec N."/>
            <person name="Kuo A."/>
            <person name="Kusch H."/>
            <person name="LaButti K."/>
            <person name="Lagendijk E.L."/>
            <person name="Lapidus A."/>
            <person name="Levasseur A."/>
            <person name="Lindquist E."/>
            <person name="Lipzen A."/>
            <person name="Logrieco A.F."/>
            <person name="MacCabe A."/>
            <person name="Maekelae M.R."/>
            <person name="Malavazi I."/>
            <person name="Melin P."/>
            <person name="Meyer V."/>
            <person name="Mielnichuk N."/>
            <person name="Miskei M."/>
            <person name="Molnar A.P."/>
            <person name="Mule G."/>
            <person name="Ngan C.Y."/>
            <person name="Orejas M."/>
            <person name="Orosz E."/>
            <person name="Ouedraogo J.P."/>
            <person name="Overkamp K.M."/>
            <person name="Park H.-S."/>
            <person name="Perrone G."/>
            <person name="Piumi F."/>
            <person name="Punt P.J."/>
            <person name="Ram A.F."/>
            <person name="Ramon A."/>
            <person name="Rauscher S."/>
            <person name="Record E."/>
            <person name="Riano-Pachon D.M."/>
            <person name="Robert V."/>
            <person name="Roehrig J."/>
            <person name="Ruller R."/>
            <person name="Salamov A."/>
            <person name="Salih N.S."/>
            <person name="Samson R.A."/>
            <person name="Sandor E."/>
            <person name="Sanguinetti M."/>
            <person name="Schuetze T."/>
            <person name="Sepcic K."/>
            <person name="Shelest E."/>
            <person name="Sherlock G."/>
            <person name="Sophianopoulou V."/>
            <person name="Squina F.M."/>
            <person name="Sun H."/>
            <person name="Susca A."/>
            <person name="Todd R.B."/>
            <person name="Tsang A."/>
            <person name="Unkles S.E."/>
            <person name="van de Wiele N."/>
            <person name="van Rossen-Uffink D."/>
            <person name="Oliveira J.V."/>
            <person name="Vesth T.C."/>
            <person name="Visser J."/>
            <person name="Yu J.-H."/>
            <person name="Zhou M."/>
            <person name="Andersen M.R."/>
            <person name="Archer D.B."/>
            <person name="Baker S.E."/>
            <person name="Benoit I."/>
            <person name="Brakhage A.A."/>
            <person name="Braus G.H."/>
            <person name="Fischer R."/>
            <person name="Frisvad J.C."/>
            <person name="Goldman G.H."/>
            <person name="Houbraken J."/>
            <person name="Oakley B."/>
            <person name="Pocsi I."/>
            <person name="Scazzocchio C."/>
            <person name="Seiboth B."/>
            <person name="vanKuyk P.A."/>
            <person name="Wortman J."/>
            <person name="Dyer P.S."/>
            <person name="Grigoriev I.V."/>
        </authorList>
    </citation>
    <scope>NUCLEOTIDE SEQUENCE [LARGE SCALE GENOMIC DNA]</scope>
    <source>
        <strain evidence="2">DTO 134E9</strain>
    </source>
</reference>
<sequence>MDILDRIFSFRRASKRQFIKSRFELLPTEILQLIAREYLTPVDHACLTLCSHALLHTLGSSSWPTAQDKQLKKAFLTRLSQDLIQSFLCQYCMKLHPSATVYPPGPGFYTTKKRLRSCPEQLGSCTPYKILSLSRYFLVPSGGSTYDFRFCHAALVMKRYCHGAPHGMAVESLSFTEVDSSRPPITTLVSAEGKVCIEESGSPTLVLRIQNWTLVHGSDQDIGQALETGKHMWICHHITFLHTKMQDYSKASARKRACHEALDDLRCRYCKIDFQVDIRNCADEGTAVVVTGWLDVGAGIDMDDAKWQDMVRFYPPVPVGVGAVPGSGAVRKLFQKTEATPSSVTERNQSLLIGKRYRSVMSPLRGWSHRWVIPADKPSLWPW</sequence>
<dbReference type="EMBL" id="KV878209">
    <property type="protein sequence ID" value="OJJ40913.1"/>
    <property type="molecule type" value="Genomic_DNA"/>
</dbReference>
<dbReference type="OrthoDB" id="3766406at2759"/>